<organism evidence="1 2">
    <name type="scientific">Naegleria fowleri</name>
    <name type="common">Brain eating amoeba</name>
    <dbReference type="NCBI Taxonomy" id="5763"/>
    <lineage>
        <taxon>Eukaryota</taxon>
        <taxon>Discoba</taxon>
        <taxon>Heterolobosea</taxon>
        <taxon>Tetramitia</taxon>
        <taxon>Eutetramitia</taxon>
        <taxon>Vahlkampfiidae</taxon>
        <taxon>Naegleria</taxon>
    </lineage>
</organism>
<dbReference type="Proteomes" id="UP000444721">
    <property type="component" value="Unassembled WGS sequence"/>
</dbReference>
<dbReference type="OMA" id="GDCGVNT"/>
<dbReference type="GeneID" id="68120653"/>
<reference evidence="1 2" key="1">
    <citation type="journal article" date="2019" name="Sci. Rep.">
        <title>Nanopore sequencing improves the draft genome of the human pathogenic amoeba Naegleria fowleri.</title>
        <authorList>
            <person name="Liechti N."/>
            <person name="Schurch N."/>
            <person name="Bruggmann R."/>
            <person name="Wittwer M."/>
        </authorList>
    </citation>
    <scope>NUCLEOTIDE SEQUENCE [LARGE SCALE GENOMIC DNA]</scope>
    <source>
        <strain evidence="1 2">ATCC 30894</strain>
    </source>
</reference>
<sequence length="495" mass="54036">MGNIAPRLDGSFIERSGRIWTSTPCGNTFKWIQDGTGRVATGIAVPLNGGLSWTVFITFDGITHWKLTPSMDGSQLIGPSDIFTRMTMPTTPIMNPCASVITDVPSLIGANFVENSGKFWSCLMHGGGYFVLQNQSDGRKCEGFVVRDPSRYTYVVYLVFHGNNGTDVIMRVETNDMNVLPLPNGDVFRRNNIPSYTGSVMYPPQSSVPTVPSYPHVVQPPSTIIPNQGYQQPYYPQQVYQQPQIQPISLPLTRILRIGGGKDGITTWTRWGGRANTNVDGWEMKFKVDQYGNISGSNKNDNAGAITKHYSGTFINNYLDAKVTWDDGRAATYKGTVTGNKVRIDFVITSVGTQGGCVGDCGVNTGTLFETFEDPNTKNYKVGGGNDGVTTWTRWKGVPTNSVVKGWEMKFQVDQYGNVSGSNKNEGSSITKYYSGTFINNYLDVKVTWDDGRAATYKGPVTGNKVRIDFVITSVGTQGGCVGDCGVNTGTIVQI</sequence>
<comment type="caution">
    <text evidence="1">The sequence shown here is derived from an EMBL/GenBank/DDBJ whole genome shotgun (WGS) entry which is preliminary data.</text>
</comment>
<evidence type="ECO:0000313" key="2">
    <source>
        <dbReference type="Proteomes" id="UP000444721"/>
    </source>
</evidence>
<proteinExistence type="predicted"/>
<dbReference type="OrthoDB" id="10252177at2759"/>
<dbReference type="VEuPathDB" id="AmoebaDB:NfTy_028920"/>
<dbReference type="VEuPathDB" id="AmoebaDB:FDP41_013438"/>
<dbReference type="AlphaFoldDB" id="A0A6A5C0W6"/>
<dbReference type="VEuPathDB" id="AmoebaDB:NF0079720"/>
<keyword evidence="2" id="KW-1185">Reference proteome</keyword>
<dbReference type="RefSeq" id="XP_044564937.1">
    <property type="nucleotide sequence ID" value="XM_044704068.1"/>
</dbReference>
<evidence type="ECO:0000313" key="1">
    <source>
        <dbReference type="EMBL" id="KAF0980224.1"/>
    </source>
</evidence>
<accession>A0A6A5C0W6</accession>
<dbReference type="EMBL" id="VFQX01000019">
    <property type="protein sequence ID" value="KAF0980224.1"/>
    <property type="molecule type" value="Genomic_DNA"/>
</dbReference>
<gene>
    <name evidence="1" type="ORF">FDP41_013438</name>
</gene>
<protein>
    <submittedName>
        <fullName evidence="1">Uncharacterized protein</fullName>
    </submittedName>
</protein>
<dbReference type="VEuPathDB" id="AmoebaDB:NfTy_062990"/>
<name>A0A6A5C0W6_NAEFO</name>